<keyword evidence="4" id="KW-0732">Signal</keyword>
<evidence type="ECO:0000256" key="4">
    <source>
        <dbReference type="SAM" id="SignalP"/>
    </source>
</evidence>
<accession>B4MQB6</accession>
<name>B4MQB6_DROWI</name>
<evidence type="ECO:0000313" key="6">
    <source>
        <dbReference type="Proteomes" id="UP000007798"/>
    </source>
</evidence>
<dbReference type="PANTHER" id="PTHR21066">
    <property type="entry name" value="ODORANT-BINDING PROTEIN 59A-RELATED"/>
    <property type="match status" value="1"/>
</dbReference>
<dbReference type="FunCoup" id="B4MQB6">
    <property type="interactions" value="73"/>
</dbReference>
<dbReference type="GeneID" id="6639965"/>
<dbReference type="Proteomes" id="UP000007798">
    <property type="component" value="Unassembled WGS sequence"/>
</dbReference>
<reference evidence="5 6" key="1">
    <citation type="journal article" date="2007" name="Nature">
        <title>Evolution of genes and genomes on the Drosophila phylogeny.</title>
        <authorList>
            <consortium name="Drosophila 12 Genomes Consortium"/>
            <person name="Clark A.G."/>
            <person name="Eisen M.B."/>
            <person name="Smith D.R."/>
            <person name="Bergman C.M."/>
            <person name="Oliver B."/>
            <person name="Markow T.A."/>
            <person name="Kaufman T.C."/>
            <person name="Kellis M."/>
            <person name="Gelbart W."/>
            <person name="Iyer V.N."/>
            <person name="Pollard D.A."/>
            <person name="Sackton T.B."/>
            <person name="Larracuente A.M."/>
            <person name="Singh N.D."/>
            <person name="Abad J.P."/>
            <person name="Abt D.N."/>
            <person name="Adryan B."/>
            <person name="Aguade M."/>
            <person name="Akashi H."/>
            <person name="Anderson W.W."/>
            <person name="Aquadro C.F."/>
            <person name="Ardell D.H."/>
            <person name="Arguello R."/>
            <person name="Artieri C.G."/>
            <person name="Barbash D.A."/>
            <person name="Barker D."/>
            <person name="Barsanti P."/>
            <person name="Batterham P."/>
            <person name="Batzoglou S."/>
            <person name="Begun D."/>
            <person name="Bhutkar A."/>
            <person name="Blanco E."/>
            <person name="Bosak S.A."/>
            <person name="Bradley R.K."/>
            <person name="Brand A.D."/>
            <person name="Brent M.R."/>
            <person name="Brooks A.N."/>
            <person name="Brown R.H."/>
            <person name="Butlin R.K."/>
            <person name="Caggese C."/>
            <person name="Calvi B.R."/>
            <person name="Bernardo de Carvalho A."/>
            <person name="Caspi A."/>
            <person name="Castrezana S."/>
            <person name="Celniker S.E."/>
            <person name="Chang J.L."/>
            <person name="Chapple C."/>
            <person name="Chatterji S."/>
            <person name="Chinwalla A."/>
            <person name="Civetta A."/>
            <person name="Clifton S.W."/>
            <person name="Comeron J.M."/>
            <person name="Costello J.C."/>
            <person name="Coyne J.A."/>
            <person name="Daub J."/>
            <person name="David R.G."/>
            <person name="Delcher A.L."/>
            <person name="Delehaunty K."/>
            <person name="Do C.B."/>
            <person name="Ebling H."/>
            <person name="Edwards K."/>
            <person name="Eickbush T."/>
            <person name="Evans J.D."/>
            <person name="Filipski A."/>
            <person name="Findeiss S."/>
            <person name="Freyhult E."/>
            <person name="Fulton L."/>
            <person name="Fulton R."/>
            <person name="Garcia A.C."/>
            <person name="Gardiner A."/>
            <person name="Garfield D.A."/>
            <person name="Garvin B.E."/>
            <person name="Gibson G."/>
            <person name="Gilbert D."/>
            <person name="Gnerre S."/>
            <person name="Godfrey J."/>
            <person name="Good R."/>
            <person name="Gotea V."/>
            <person name="Gravely B."/>
            <person name="Greenberg A.J."/>
            <person name="Griffiths-Jones S."/>
            <person name="Gross S."/>
            <person name="Guigo R."/>
            <person name="Gustafson E.A."/>
            <person name="Haerty W."/>
            <person name="Hahn M.W."/>
            <person name="Halligan D.L."/>
            <person name="Halpern A.L."/>
            <person name="Halter G.M."/>
            <person name="Han M.V."/>
            <person name="Heger A."/>
            <person name="Hillier L."/>
            <person name="Hinrichs A.S."/>
            <person name="Holmes I."/>
            <person name="Hoskins R.A."/>
            <person name="Hubisz M.J."/>
            <person name="Hultmark D."/>
            <person name="Huntley M.A."/>
            <person name="Jaffe D.B."/>
            <person name="Jagadeeshan S."/>
            <person name="Jeck W.R."/>
            <person name="Johnson J."/>
            <person name="Jones C.D."/>
            <person name="Jordan W.C."/>
            <person name="Karpen G.H."/>
            <person name="Kataoka E."/>
            <person name="Keightley P.D."/>
            <person name="Kheradpour P."/>
            <person name="Kirkness E.F."/>
            <person name="Koerich L.B."/>
            <person name="Kristiansen K."/>
            <person name="Kudrna D."/>
            <person name="Kulathinal R.J."/>
            <person name="Kumar S."/>
            <person name="Kwok R."/>
            <person name="Lander E."/>
            <person name="Langley C.H."/>
            <person name="Lapoint R."/>
            <person name="Lazzaro B.P."/>
            <person name="Lee S.J."/>
            <person name="Levesque L."/>
            <person name="Li R."/>
            <person name="Lin C.F."/>
            <person name="Lin M.F."/>
            <person name="Lindblad-Toh K."/>
            <person name="Llopart A."/>
            <person name="Long M."/>
            <person name="Low L."/>
            <person name="Lozovsky E."/>
            <person name="Lu J."/>
            <person name="Luo M."/>
            <person name="Machado C.A."/>
            <person name="Makalowski W."/>
            <person name="Marzo M."/>
            <person name="Matsuda M."/>
            <person name="Matzkin L."/>
            <person name="McAllister B."/>
            <person name="McBride C.S."/>
            <person name="McKernan B."/>
            <person name="McKernan K."/>
            <person name="Mendez-Lago M."/>
            <person name="Minx P."/>
            <person name="Mollenhauer M.U."/>
            <person name="Montooth K."/>
            <person name="Mount S.M."/>
            <person name="Mu X."/>
            <person name="Myers E."/>
            <person name="Negre B."/>
            <person name="Newfeld S."/>
            <person name="Nielsen R."/>
            <person name="Noor M.A."/>
            <person name="O'Grady P."/>
            <person name="Pachter L."/>
            <person name="Papaceit M."/>
            <person name="Parisi M.J."/>
            <person name="Parisi M."/>
            <person name="Parts L."/>
            <person name="Pedersen J.S."/>
            <person name="Pesole G."/>
            <person name="Phillippy A.M."/>
            <person name="Ponting C.P."/>
            <person name="Pop M."/>
            <person name="Porcelli D."/>
            <person name="Powell J.R."/>
            <person name="Prohaska S."/>
            <person name="Pruitt K."/>
            <person name="Puig M."/>
            <person name="Quesneville H."/>
            <person name="Ram K.R."/>
            <person name="Rand D."/>
            <person name="Rasmussen M.D."/>
            <person name="Reed L.K."/>
            <person name="Reenan R."/>
            <person name="Reily A."/>
            <person name="Remington K.A."/>
            <person name="Rieger T.T."/>
            <person name="Ritchie M.G."/>
            <person name="Robin C."/>
            <person name="Rogers Y.H."/>
            <person name="Rohde C."/>
            <person name="Rozas J."/>
            <person name="Rubenfield M.J."/>
            <person name="Ruiz A."/>
            <person name="Russo S."/>
            <person name="Salzberg S.L."/>
            <person name="Sanchez-Gracia A."/>
            <person name="Saranga D.J."/>
            <person name="Sato H."/>
            <person name="Schaeffer S.W."/>
            <person name="Schatz M.C."/>
            <person name="Schlenke T."/>
            <person name="Schwartz R."/>
            <person name="Segarra C."/>
            <person name="Singh R.S."/>
            <person name="Sirot L."/>
            <person name="Sirota M."/>
            <person name="Sisneros N.B."/>
            <person name="Smith C.D."/>
            <person name="Smith T.F."/>
            <person name="Spieth J."/>
            <person name="Stage D.E."/>
            <person name="Stark A."/>
            <person name="Stephan W."/>
            <person name="Strausberg R.L."/>
            <person name="Strempel S."/>
            <person name="Sturgill D."/>
            <person name="Sutton G."/>
            <person name="Sutton G.G."/>
            <person name="Tao W."/>
            <person name="Teichmann S."/>
            <person name="Tobari Y.N."/>
            <person name="Tomimura Y."/>
            <person name="Tsolas J.M."/>
            <person name="Valente V.L."/>
            <person name="Venter E."/>
            <person name="Venter J.C."/>
            <person name="Vicario S."/>
            <person name="Vieira F.G."/>
            <person name="Vilella A.J."/>
            <person name="Villasante A."/>
            <person name="Walenz B."/>
            <person name="Wang J."/>
            <person name="Wasserman M."/>
            <person name="Watts T."/>
            <person name="Wilson D."/>
            <person name="Wilson R.K."/>
            <person name="Wing R.A."/>
            <person name="Wolfner M.F."/>
            <person name="Wong A."/>
            <person name="Wong G.K."/>
            <person name="Wu C.I."/>
            <person name="Wu G."/>
            <person name="Yamamoto D."/>
            <person name="Yang H.P."/>
            <person name="Yang S.P."/>
            <person name="Yorke J.A."/>
            <person name="Yoshida K."/>
            <person name="Zdobnov E."/>
            <person name="Zhang P."/>
            <person name="Zhang Y."/>
            <person name="Zimin A.V."/>
            <person name="Baldwin J."/>
            <person name="Abdouelleil A."/>
            <person name="Abdulkadir J."/>
            <person name="Abebe A."/>
            <person name="Abera B."/>
            <person name="Abreu J."/>
            <person name="Acer S.C."/>
            <person name="Aftuck L."/>
            <person name="Alexander A."/>
            <person name="An P."/>
            <person name="Anderson E."/>
            <person name="Anderson S."/>
            <person name="Arachi H."/>
            <person name="Azer M."/>
            <person name="Bachantsang P."/>
            <person name="Barry A."/>
            <person name="Bayul T."/>
            <person name="Berlin A."/>
            <person name="Bessette D."/>
            <person name="Bloom T."/>
            <person name="Blye J."/>
            <person name="Boguslavskiy L."/>
            <person name="Bonnet C."/>
            <person name="Boukhgalter B."/>
            <person name="Bourzgui I."/>
            <person name="Brown A."/>
            <person name="Cahill P."/>
            <person name="Channer S."/>
            <person name="Cheshatsang Y."/>
            <person name="Chuda L."/>
            <person name="Citroen M."/>
            <person name="Collymore A."/>
            <person name="Cooke P."/>
            <person name="Costello M."/>
            <person name="D'Aco K."/>
            <person name="Daza R."/>
            <person name="De Haan G."/>
            <person name="DeGray S."/>
            <person name="DeMaso C."/>
            <person name="Dhargay N."/>
            <person name="Dooley K."/>
            <person name="Dooley E."/>
            <person name="Doricent M."/>
            <person name="Dorje P."/>
            <person name="Dorjee K."/>
            <person name="Dupes A."/>
            <person name="Elong R."/>
            <person name="Falk J."/>
            <person name="Farina A."/>
            <person name="Faro S."/>
            <person name="Ferguson D."/>
            <person name="Fisher S."/>
            <person name="Foley C.D."/>
            <person name="Franke A."/>
            <person name="Friedrich D."/>
            <person name="Gadbois L."/>
            <person name="Gearin G."/>
            <person name="Gearin C.R."/>
            <person name="Giannoukos G."/>
            <person name="Goode T."/>
            <person name="Graham J."/>
            <person name="Grandbois E."/>
            <person name="Grewal S."/>
            <person name="Gyaltsen K."/>
            <person name="Hafez N."/>
            <person name="Hagos B."/>
            <person name="Hall J."/>
            <person name="Henson C."/>
            <person name="Hollinger A."/>
            <person name="Honan T."/>
            <person name="Huard M.D."/>
            <person name="Hughes L."/>
            <person name="Hurhula B."/>
            <person name="Husby M.E."/>
            <person name="Kamat A."/>
            <person name="Kanga B."/>
            <person name="Kashin S."/>
            <person name="Khazanovich D."/>
            <person name="Kisner P."/>
            <person name="Lance K."/>
            <person name="Lara M."/>
            <person name="Lee W."/>
            <person name="Lennon N."/>
            <person name="Letendre F."/>
            <person name="LeVine R."/>
            <person name="Lipovsky A."/>
            <person name="Liu X."/>
            <person name="Liu J."/>
            <person name="Liu S."/>
            <person name="Lokyitsang T."/>
            <person name="Lokyitsang Y."/>
            <person name="Lubonja R."/>
            <person name="Lui A."/>
            <person name="MacDonald P."/>
            <person name="Magnisalis V."/>
            <person name="Maru K."/>
            <person name="Matthews C."/>
            <person name="McCusker W."/>
            <person name="McDonough S."/>
            <person name="Mehta T."/>
            <person name="Meldrim J."/>
            <person name="Meneus L."/>
            <person name="Mihai O."/>
            <person name="Mihalev A."/>
            <person name="Mihova T."/>
            <person name="Mittelman R."/>
            <person name="Mlenga V."/>
            <person name="Montmayeur A."/>
            <person name="Mulrain L."/>
            <person name="Navidi A."/>
            <person name="Naylor J."/>
            <person name="Negash T."/>
            <person name="Nguyen T."/>
            <person name="Nguyen N."/>
            <person name="Nicol R."/>
            <person name="Norbu C."/>
            <person name="Norbu N."/>
            <person name="Novod N."/>
            <person name="O'Neill B."/>
            <person name="Osman S."/>
            <person name="Markiewicz E."/>
            <person name="Oyono O.L."/>
            <person name="Patti C."/>
            <person name="Phunkhang P."/>
            <person name="Pierre F."/>
            <person name="Priest M."/>
            <person name="Raghuraman S."/>
            <person name="Rege F."/>
            <person name="Reyes R."/>
            <person name="Rise C."/>
            <person name="Rogov P."/>
            <person name="Ross K."/>
            <person name="Ryan E."/>
            <person name="Settipalli S."/>
            <person name="Shea T."/>
            <person name="Sherpa N."/>
            <person name="Shi L."/>
            <person name="Shih D."/>
            <person name="Sparrow T."/>
            <person name="Spaulding J."/>
            <person name="Stalker J."/>
            <person name="Stange-Thomann N."/>
            <person name="Stavropoulos S."/>
            <person name="Stone C."/>
            <person name="Strader C."/>
            <person name="Tesfaye S."/>
            <person name="Thomson T."/>
            <person name="Thoulutsang Y."/>
            <person name="Thoulutsang D."/>
            <person name="Topham K."/>
            <person name="Topping I."/>
            <person name="Tsamla T."/>
            <person name="Vassiliev H."/>
            <person name="Vo A."/>
            <person name="Wangchuk T."/>
            <person name="Wangdi T."/>
            <person name="Weiand M."/>
            <person name="Wilkinson J."/>
            <person name="Wilson A."/>
            <person name="Yadav S."/>
            <person name="Young G."/>
            <person name="Yu Q."/>
            <person name="Zembek L."/>
            <person name="Zhong D."/>
            <person name="Zimmer A."/>
            <person name="Zwirko Z."/>
            <person name="Jaffe D.B."/>
            <person name="Alvarez P."/>
            <person name="Brockman W."/>
            <person name="Butler J."/>
            <person name="Chin C."/>
            <person name="Gnerre S."/>
            <person name="Grabherr M."/>
            <person name="Kleber M."/>
            <person name="Mauceli E."/>
            <person name="MacCallum I."/>
        </authorList>
    </citation>
    <scope>NUCLEOTIDE SEQUENCE [LARGE SCALE GENOMIC DNA]</scope>
    <source>
        <strain evidence="6">Tucson 14030-0811.24</strain>
    </source>
</reference>
<comment type="subcellular location">
    <subcellularLocation>
        <location evidence="1">Secreted</location>
    </subcellularLocation>
</comment>
<evidence type="ECO:0000256" key="1">
    <source>
        <dbReference type="ARBA" id="ARBA00004613"/>
    </source>
</evidence>
<dbReference type="Gene3D" id="1.10.238.270">
    <property type="match status" value="1"/>
</dbReference>
<dbReference type="eggNOG" id="ENOG502TIEF">
    <property type="taxonomic scope" value="Eukaryota"/>
</dbReference>
<dbReference type="OMA" id="KDYHIAM"/>
<dbReference type="EMBL" id="CH963849">
    <property type="protein sequence ID" value="EDW74305.1"/>
    <property type="molecule type" value="Genomic_DNA"/>
</dbReference>
<organism evidence="6">
    <name type="scientific">Drosophila willistoni</name>
    <name type="common">Fruit fly</name>
    <dbReference type="NCBI Taxonomy" id="7260"/>
    <lineage>
        <taxon>Eukaryota</taxon>
        <taxon>Metazoa</taxon>
        <taxon>Ecdysozoa</taxon>
        <taxon>Arthropoda</taxon>
        <taxon>Hexapoda</taxon>
        <taxon>Insecta</taxon>
        <taxon>Pterygota</taxon>
        <taxon>Neoptera</taxon>
        <taxon>Endopterygota</taxon>
        <taxon>Diptera</taxon>
        <taxon>Brachycera</taxon>
        <taxon>Muscomorpha</taxon>
        <taxon>Ephydroidea</taxon>
        <taxon>Drosophilidae</taxon>
        <taxon>Drosophila</taxon>
        <taxon>Sophophora</taxon>
    </lineage>
</organism>
<dbReference type="GO" id="GO:0005576">
    <property type="term" value="C:extracellular region"/>
    <property type="evidence" value="ECO:0007669"/>
    <property type="project" value="UniProtKB-SubCell"/>
</dbReference>
<dbReference type="InParanoid" id="B4MQB6"/>
<dbReference type="InterPro" id="IPR052295">
    <property type="entry name" value="Odorant-binding_protein"/>
</dbReference>
<evidence type="ECO:0000256" key="3">
    <source>
        <dbReference type="ARBA" id="ARBA00022525"/>
    </source>
</evidence>
<gene>
    <name evidence="5" type="primary">Dwil\GK21449</name>
    <name evidence="5" type="ORF">Dwil_GK21449</name>
    <name evidence="5" type="ORF">GK21449</name>
</gene>
<dbReference type="OrthoDB" id="8014995at2759"/>
<dbReference type="KEGG" id="dwi:6639965"/>
<evidence type="ECO:0000313" key="5">
    <source>
        <dbReference type="EMBL" id="EDW74305.1"/>
    </source>
</evidence>
<dbReference type="HOGENOM" id="CLU_1246537_0_0_1"/>
<keyword evidence="6" id="KW-1185">Reference proteome</keyword>
<comment type="similarity">
    <text evidence="2">Belongs to the PBP/GOBP family.</text>
</comment>
<evidence type="ECO:0000256" key="2">
    <source>
        <dbReference type="ARBA" id="ARBA00008098"/>
    </source>
</evidence>
<feature type="signal peptide" evidence="4">
    <location>
        <begin position="1"/>
        <end position="22"/>
    </location>
</feature>
<keyword evidence="3" id="KW-0964">Secreted</keyword>
<sequence>MFQLKFGLLLVILLTVGKGGGADEDSAEVATTTTKAITISDGDLNAETCGKERQGCCSEIYLGDEEHLVKCFTIHAAKLPAEGEQDMAKTMKFLSCFVECLYKQKKYIGKNDSINMKMVKLDAENMYKDYPKEKEYHIKMMDFCRKDAVTLYSLLKASPGGATLLKGACRPYLLMVFLCQSEYHEKHSCPYFRWEGNDKEKTTKMCQESKDKCYKIDGLIPPKKSIL</sequence>
<dbReference type="PhylomeDB" id="B4MQB6"/>
<feature type="chain" id="PRO_5002814972" evidence="4">
    <location>
        <begin position="23"/>
        <end position="227"/>
    </location>
</feature>
<proteinExistence type="inferred from homology"/>
<dbReference type="PANTHER" id="PTHR21066:SF15">
    <property type="entry name" value="GH25962P-RELATED"/>
    <property type="match status" value="1"/>
</dbReference>
<dbReference type="CTD" id="37609"/>
<protein>
    <submittedName>
        <fullName evidence="5">GK21449</fullName>
    </submittedName>
</protein>
<dbReference type="AlphaFoldDB" id="B4MQB6"/>